<keyword evidence="7" id="KW-0677">Repeat</keyword>
<evidence type="ECO:0000256" key="2">
    <source>
        <dbReference type="ARBA" id="ARBA00004536"/>
    </source>
</evidence>
<evidence type="ECO:0000256" key="17">
    <source>
        <dbReference type="SAM" id="MobiDB-lite"/>
    </source>
</evidence>
<protein>
    <submittedName>
        <fullName evidence="20">Cadherin-18-like isoform X1</fullName>
    </submittedName>
</protein>
<name>A0A498MB42_LABRO</name>
<dbReference type="AlphaFoldDB" id="A0A498MB42"/>
<evidence type="ECO:0000256" key="13">
    <source>
        <dbReference type="ARBA" id="ARBA00023180"/>
    </source>
</evidence>
<dbReference type="GO" id="GO:0016339">
    <property type="term" value="P:calcium-dependent cell-cell adhesion via plasma membrane cell adhesion molecules"/>
    <property type="evidence" value="ECO:0007669"/>
    <property type="project" value="TreeGrafter"/>
</dbReference>
<evidence type="ECO:0000313" key="20">
    <source>
        <dbReference type="EMBL" id="RXN14715.1"/>
    </source>
</evidence>
<evidence type="ECO:0000256" key="3">
    <source>
        <dbReference type="ARBA" id="ARBA00022475"/>
    </source>
</evidence>
<evidence type="ECO:0000256" key="1">
    <source>
        <dbReference type="ARBA" id="ARBA00004251"/>
    </source>
</evidence>
<dbReference type="PANTHER" id="PTHR24027">
    <property type="entry name" value="CADHERIN-23"/>
    <property type="match status" value="1"/>
</dbReference>
<evidence type="ECO:0000256" key="10">
    <source>
        <dbReference type="ARBA" id="ARBA00022949"/>
    </source>
</evidence>
<keyword evidence="12 18" id="KW-0472">Membrane</keyword>
<evidence type="ECO:0000259" key="19">
    <source>
        <dbReference type="PROSITE" id="PS50268"/>
    </source>
</evidence>
<feature type="compositionally biased region" description="Low complexity" evidence="17">
    <location>
        <begin position="561"/>
        <end position="576"/>
    </location>
</feature>
<dbReference type="InterPro" id="IPR002126">
    <property type="entry name" value="Cadherin-like_dom"/>
</dbReference>
<dbReference type="InterPro" id="IPR000233">
    <property type="entry name" value="Cadherin_Y-type_LIR"/>
</dbReference>
<evidence type="ECO:0000256" key="4">
    <source>
        <dbReference type="ARBA" id="ARBA00022692"/>
    </source>
</evidence>
<dbReference type="FunFam" id="2.60.40.60:FF:000012">
    <property type="entry name" value="Cadherin 24"/>
    <property type="match status" value="1"/>
</dbReference>
<dbReference type="EMBL" id="QBIY01012884">
    <property type="protein sequence ID" value="RXN14715.1"/>
    <property type="molecule type" value="Genomic_DNA"/>
</dbReference>
<evidence type="ECO:0000256" key="14">
    <source>
        <dbReference type="PROSITE-ProRule" id="PRU00043"/>
    </source>
</evidence>
<sequence>MLMLFTVERLVQGRIIRTALADMDREAREHYSVVIQAKDMAGQVGGLSGSTTVNITLTDVNDNPPKFPQKNYQVFVPESAQVGKPVGKIKANDEDIGINAEIKYSILNPEGAGMFSISTDKDTREGVITLRKPLNYEKKKQYSLHISAENTHLDPRFTYLGSFKDDATLKITVGDVDEPPVFSMDYYIMEVYENAKVGTEVGAVTARDPDSKNSPVRYFIERREDKEVYFDIESISGVIRTTQLLDREDTPWHNITVMATEEDNPSLQSHVPVTVQVLDVNDNPPMINTEDEIIICESTRAGQASPTTVKRVIQTITAVDKDDFANGKGFSFSFPGGIPANPNFTIKDNEDSTASIIARRRRFHRLTQELYELPVVVWDDGEPVLSSTSTLTLRVCSCQRGTRLKICQGEAFLSSAGLSTGALIAILLCVLILLAIVILFITLRRSKKEPLIISEEDIRENVVTYDDEGGGEEDTEAFDIIALRNPAAAEELKFRRDVRPECIRPWSSRRPVRSRLSPSSLDIDEEMDVGDFIKQRVAEADQDTSVPPYDSLQTYAYEGQGSPAGSISSLGSAGAHSELDYNSLDDWGPKFEKIAELYGEEVETASESTEKAESEKQT</sequence>
<evidence type="ECO:0000256" key="9">
    <source>
        <dbReference type="ARBA" id="ARBA00022889"/>
    </source>
</evidence>
<keyword evidence="6" id="KW-0732">Signal</keyword>
<keyword evidence="8 14" id="KW-0106">Calcium</keyword>
<feature type="domain" description="Cadherin" evidence="19">
    <location>
        <begin position="183"/>
        <end position="287"/>
    </location>
</feature>
<keyword evidence="10" id="KW-0965">Cell junction</keyword>
<dbReference type="GO" id="GO:0000902">
    <property type="term" value="P:cell morphogenesis"/>
    <property type="evidence" value="ECO:0007669"/>
    <property type="project" value="TreeGrafter"/>
</dbReference>
<evidence type="ECO:0000313" key="21">
    <source>
        <dbReference type="Proteomes" id="UP000290572"/>
    </source>
</evidence>
<comment type="subcellular location">
    <subcellularLocation>
        <location evidence="2">Cell junction</location>
        <location evidence="2">Adherens junction</location>
    </subcellularLocation>
    <subcellularLocation>
        <location evidence="1 15">Cell membrane</location>
        <topology evidence="1 15">Single-pass type I membrane protein</topology>
    </subcellularLocation>
</comment>
<comment type="caution">
    <text evidence="20">The sequence shown here is derived from an EMBL/GenBank/DDBJ whole genome shotgun (WGS) entry which is preliminary data.</text>
</comment>
<dbReference type="GO" id="GO:0005509">
    <property type="term" value="F:calcium ion binding"/>
    <property type="evidence" value="ECO:0007669"/>
    <property type="project" value="UniProtKB-UniRule"/>
</dbReference>
<dbReference type="SMART" id="SM00112">
    <property type="entry name" value="CA"/>
    <property type="match status" value="4"/>
</dbReference>
<organism evidence="20 21">
    <name type="scientific">Labeo rohita</name>
    <name type="common">Indian major carp</name>
    <name type="synonym">Cyprinus rohita</name>
    <dbReference type="NCBI Taxonomy" id="84645"/>
    <lineage>
        <taxon>Eukaryota</taxon>
        <taxon>Metazoa</taxon>
        <taxon>Chordata</taxon>
        <taxon>Craniata</taxon>
        <taxon>Vertebrata</taxon>
        <taxon>Euteleostomi</taxon>
        <taxon>Actinopterygii</taxon>
        <taxon>Neopterygii</taxon>
        <taxon>Teleostei</taxon>
        <taxon>Ostariophysi</taxon>
        <taxon>Cypriniformes</taxon>
        <taxon>Cyprinidae</taxon>
        <taxon>Labeoninae</taxon>
        <taxon>Labeonini</taxon>
        <taxon>Labeo</taxon>
    </lineage>
</organism>
<evidence type="ECO:0000256" key="7">
    <source>
        <dbReference type="ARBA" id="ARBA00022737"/>
    </source>
</evidence>
<dbReference type="GO" id="GO:0007043">
    <property type="term" value="P:cell-cell junction assembly"/>
    <property type="evidence" value="ECO:0007669"/>
    <property type="project" value="TreeGrafter"/>
</dbReference>
<evidence type="ECO:0000256" key="18">
    <source>
        <dbReference type="SAM" id="Phobius"/>
    </source>
</evidence>
<evidence type="ECO:0000256" key="11">
    <source>
        <dbReference type="ARBA" id="ARBA00022989"/>
    </source>
</evidence>
<gene>
    <name evidence="20" type="ORF">ROHU_008939</name>
</gene>
<dbReference type="GO" id="GO:0007156">
    <property type="term" value="P:homophilic cell adhesion via plasma membrane adhesion molecules"/>
    <property type="evidence" value="ECO:0007669"/>
    <property type="project" value="InterPro"/>
</dbReference>
<evidence type="ECO:0000256" key="16">
    <source>
        <dbReference type="RuleBase" id="RU004357"/>
    </source>
</evidence>
<evidence type="ECO:0000256" key="15">
    <source>
        <dbReference type="RuleBase" id="RU003318"/>
    </source>
</evidence>
<dbReference type="GO" id="GO:0045296">
    <property type="term" value="F:cadherin binding"/>
    <property type="evidence" value="ECO:0007669"/>
    <property type="project" value="TreeGrafter"/>
</dbReference>
<comment type="function">
    <text evidence="16">Cadherins are calcium-dependent cell adhesion proteins.</text>
</comment>
<dbReference type="InterPro" id="IPR015919">
    <property type="entry name" value="Cadherin-like_sf"/>
</dbReference>
<dbReference type="PROSITE" id="PS00232">
    <property type="entry name" value="CADHERIN_1"/>
    <property type="match status" value="2"/>
</dbReference>
<dbReference type="FunFam" id="4.10.900.10:FF:000001">
    <property type="entry name" value="Cadherin 2"/>
    <property type="match status" value="1"/>
</dbReference>
<dbReference type="Pfam" id="PF00028">
    <property type="entry name" value="Cadherin"/>
    <property type="match status" value="2"/>
</dbReference>
<dbReference type="Gene3D" id="2.60.40.60">
    <property type="entry name" value="Cadherins"/>
    <property type="match status" value="4"/>
</dbReference>
<accession>A0A498MB42</accession>
<dbReference type="FunFam" id="2.60.40.60:FF:000288">
    <property type="entry name" value="cadherin-12 isoform X2"/>
    <property type="match status" value="1"/>
</dbReference>
<dbReference type="PRINTS" id="PR00205">
    <property type="entry name" value="CADHERIN"/>
</dbReference>
<dbReference type="CDD" id="cd11304">
    <property type="entry name" value="Cadherin_repeat"/>
    <property type="match status" value="4"/>
</dbReference>
<feature type="domain" description="Cadherin" evidence="19">
    <location>
        <begin position="68"/>
        <end position="182"/>
    </location>
</feature>
<keyword evidence="21" id="KW-1185">Reference proteome</keyword>
<dbReference type="InterPro" id="IPR020894">
    <property type="entry name" value="Cadherin_CS"/>
</dbReference>
<evidence type="ECO:0000256" key="12">
    <source>
        <dbReference type="ARBA" id="ARBA00023136"/>
    </source>
</evidence>
<evidence type="ECO:0000256" key="8">
    <source>
        <dbReference type="ARBA" id="ARBA00022837"/>
    </source>
</evidence>
<dbReference type="GO" id="GO:0008013">
    <property type="term" value="F:beta-catenin binding"/>
    <property type="evidence" value="ECO:0007669"/>
    <property type="project" value="TreeGrafter"/>
</dbReference>
<dbReference type="PANTHER" id="PTHR24027:SF106">
    <property type="entry name" value="CADHERIN-18"/>
    <property type="match status" value="1"/>
</dbReference>
<keyword evidence="3" id="KW-1003">Cell membrane</keyword>
<dbReference type="GO" id="GO:0034332">
    <property type="term" value="P:adherens junction organization"/>
    <property type="evidence" value="ECO:0007669"/>
    <property type="project" value="TreeGrafter"/>
</dbReference>
<keyword evidence="9 15" id="KW-0130">Cell adhesion</keyword>
<dbReference type="PROSITE" id="PS50268">
    <property type="entry name" value="CADHERIN_2"/>
    <property type="match status" value="4"/>
</dbReference>
<dbReference type="GO" id="GO:0002009">
    <property type="term" value="P:morphogenesis of an epithelium"/>
    <property type="evidence" value="ECO:0007669"/>
    <property type="project" value="UniProtKB-ARBA"/>
</dbReference>
<feature type="region of interest" description="Disordered" evidence="17">
    <location>
        <begin position="556"/>
        <end position="576"/>
    </location>
</feature>
<dbReference type="GO" id="GO:0005912">
    <property type="term" value="C:adherens junction"/>
    <property type="evidence" value="ECO:0007669"/>
    <property type="project" value="UniProtKB-SubCell"/>
</dbReference>
<keyword evidence="13" id="KW-0325">Glycoprotein</keyword>
<dbReference type="GO" id="GO:0016477">
    <property type="term" value="P:cell migration"/>
    <property type="evidence" value="ECO:0007669"/>
    <property type="project" value="TreeGrafter"/>
</dbReference>
<dbReference type="Gene3D" id="4.10.900.10">
    <property type="entry name" value="TCF3-CBD (Catenin binding domain)"/>
    <property type="match status" value="1"/>
</dbReference>
<dbReference type="GO" id="GO:0044331">
    <property type="term" value="P:cell-cell adhesion mediated by cadherin"/>
    <property type="evidence" value="ECO:0007669"/>
    <property type="project" value="TreeGrafter"/>
</dbReference>
<dbReference type="FunFam" id="2.60.40.60:FF:000097">
    <property type="entry name" value="cadherin-12 isoform X1"/>
    <property type="match status" value="1"/>
</dbReference>
<evidence type="ECO:0000256" key="5">
    <source>
        <dbReference type="ARBA" id="ARBA00022723"/>
    </source>
</evidence>
<dbReference type="GO" id="GO:0016342">
    <property type="term" value="C:catenin complex"/>
    <property type="evidence" value="ECO:0007669"/>
    <property type="project" value="TreeGrafter"/>
</dbReference>
<dbReference type="InterPro" id="IPR039808">
    <property type="entry name" value="Cadherin"/>
</dbReference>
<feature type="transmembrane region" description="Helical" evidence="18">
    <location>
        <begin position="422"/>
        <end position="443"/>
    </location>
</feature>
<dbReference type="Pfam" id="PF01049">
    <property type="entry name" value="CADH_Y-type_LIR"/>
    <property type="match status" value="1"/>
</dbReference>
<dbReference type="STRING" id="84645.A0A498MB42"/>
<proteinExistence type="predicted"/>
<reference evidence="20 21" key="1">
    <citation type="submission" date="2018-03" db="EMBL/GenBank/DDBJ databases">
        <title>Draft genome sequence of Rohu Carp (Labeo rohita).</title>
        <authorList>
            <person name="Das P."/>
            <person name="Kushwaha B."/>
            <person name="Joshi C.G."/>
            <person name="Kumar D."/>
            <person name="Nagpure N.S."/>
            <person name="Sahoo L."/>
            <person name="Das S.P."/>
            <person name="Bit A."/>
            <person name="Patnaik S."/>
            <person name="Meher P.K."/>
            <person name="Jayasankar P."/>
            <person name="Koringa P.G."/>
            <person name="Patel N.V."/>
            <person name="Hinsu A.T."/>
            <person name="Kumar R."/>
            <person name="Pandey M."/>
            <person name="Agarwal S."/>
            <person name="Srivastava S."/>
            <person name="Singh M."/>
            <person name="Iquebal M.A."/>
            <person name="Jaiswal S."/>
            <person name="Angadi U.B."/>
            <person name="Kumar N."/>
            <person name="Raza M."/>
            <person name="Shah T.M."/>
            <person name="Rai A."/>
            <person name="Jena J.K."/>
        </authorList>
    </citation>
    <scope>NUCLEOTIDE SEQUENCE [LARGE SCALE GENOMIC DNA]</scope>
    <source>
        <strain evidence="20">DASCIFA01</strain>
        <tissue evidence="20">Testis</tissue>
    </source>
</reference>
<dbReference type="SUPFAM" id="SSF49313">
    <property type="entry name" value="Cadherin-like"/>
    <property type="match status" value="4"/>
</dbReference>
<keyword evidence="11 18" id="KW-1133">Transmembrane helix</keyword>
<keyword evidence="5" id="KW-0479">Metal-binding</keyword>
<evidence type="ECO:0000256" key="6">
    <source>
        <dbReference type="ARBA" id="ARBA00022729"/>
    </source>
</evidence>
<dbReference type="Proteomes" id="UP000290572">
    <property type="component" value="Unassembled WGS sequence"/>
</dbReference>
<keyword evidence="4 15" id="KW-0812">Transmembrane</keyword>
<feature type="domain" description="Cadherin" evidence="19">
    <location>
        <begin position="287"/>
        <end position="412"/>
    </location>
</feature>
<feature type="domain" description="Cadherin" evidence="19">
    <location>
        <begin position="5"/>
        <end position="67"/>
    </location>
</feature>
<dbReference type="FunFam" id="2.60.40.60:FF:000014">
    <property type="entry name" value="Cadherin 8"/>
    <property type="match status" value="1"/>
</dbReference>
<dbReference type="InterPro" id="IPR027397">
    <property type="entry name" value="Catenin-bd_sf"/>
</dbReference>